<evidence type="ECO:0000259" key="12">
    <source>
        <dbReference type="PROSITE" id="PS50110"/>
    </source>
</evidence>
<proteinExistence type="predicted"/>
<dbReference type="CDD" id="cd00009">
    <property type="entry name" value="AAA"/>
    <property type="match status" value="1"/>
</dbReference>
<dbReference type="Pfam" id="PF00072">
    <property type="entry name" value="Response_reg"/>
    <property type="match status" value="1"/>
</dbReference>
<dbReference type="Proteomes" id="UP000298631">
    <property type="component" value="Chromosome"/>
</dbReference>
<evidence type="ECO:0000256" key="9">
    <source>
        <dbReference type="ARBA" id="ARBA00023163"/>
    </source>
</evidence>
<feature type="domain" description="Sigma-54 factor interaction" evidence="11">
    <location>
        <begin position="156"/>
        <end position="385"/>
    </location>
</feature>
<dbReference type="Pfam" id="PF25601">
    <property type="entry name" value="AAA_lid_14"/>
    <property type="match status" value="1"/>
</dbReference>
<evidence type="ECO:0000259" key="11">
    <source>
        <dbReference type="PROSITE" id="PS50045"/>
    </source>
</evidence>
<evidence type="ECO:0000256" key="8">
    <source>
        <dbReference type="ARBA" id="ARBA00023159"/>
    </source>
</evidence>
<keyword evidence="7" id="KW-0805">Transcription regulation</keyword>
<dbReference type="PANTHER" id="PTHR32071">
    <property type="entry name" value="TRANSCRIPTIONAL REGULATORY PROTEIN"/>
    <property type="match status" value="1"/>
</dbReference>
<organism evidence="13 14">
    <name type="scientific">Pseudorhodobacter turbinis</name>
    <dbReference type="NCBI Taxonomy" id="2500533"/>
    <lineage>
        <taxon>Bacteria</taxon>
        <taxon>Pseudomonadati</taxon>
        <taxon>Pseudomonadota</taxon>
        <taxon>Alphaproteobacteria</taxon>
        <taxon>Rhodobacterales</taxon>
        <taxon>Paracoccaceae</taxon>
        <taxon>Pseudorhodobacter</taxon>
    </lineage>
</organism>
<evidence type="ECO:0000256" key="1">
    <source>
        <dbReference type="ARBA" id="ARBA00002167"/>
    </source>
</evidence>
<dbReference type="InterPro" id="IPR001789">
    <property type="entry name" value="Sig_transdc_resp-reg_receiver"/>
</dbReference>
<evidence type="ECO:0000256" key="10">
    <source>
        <dbReference type="PROSITE-ProRule" id="PRU00169"/>
    </source>
</evidence>
<comment type="function">
    <text evidence="1">Required for activation of most nif operons, which are directly involved in nitrogen fixation.</text>
</comment>
<evidence type="ECO:0000256" key="3">
    <source>
        <dbReference type="ARBA" id="ARBA00015308"/>
    </source>
</evidence>
<dbReference type="Gene3D" id="3.40.50.2300">
    <property type="match status" value="1"/>
</dbReference>
<dbReference type="RefSeq" id="WP_137193935.1">
    <property type="nucleotide sequence ID" value="NZ_CP039964.1"/>
</dbReference>
<keyword evidence="5" id="KW-0067">ATP-binding</keyword>
<dbReference type="PRINTS" id="PR01590">
    <property type="entry name" value="HTHFIS"/>
</dbReference>
<dbReference type="GO" id="GO:0000160">
    <property type="term" value="P:phosphorelay signal transduction system"/>
    <property type="evidence" value="ECO:0007669"/>
    <property type="project" value="UniProtKB-KW"/>
</dbReference>
<keyword evidence="6" id="KW-0902">Two-component regulatory system</keyword>
<dbReference type="InterPro" id="IPR003593">
    <property type="entry name" value="AAA+_ATPase"/>
</dbReference>
<evidence type="ECO:0000313" key="13">
    <source>
        <dbReference type="EMBL" id="QCO56150.1"/>
    </source>
</evidence>
<evidence type="ECO:0000256" key="5">
    <source>
        <dbReference type="ARBA" id="ARBA00022840"/>
    </source>
</evidence>
<dbReference type="AlphaFoldDB" id="A0A4P8EG76"/>
<dbReference type="GO" id="GO:0005524">
    <property type="term" value="F:ATP binding"/>
    <property type="evidence" value="ECO:0007669"/>
    <property type="project" value="UniProtKB-KW"/>
</dbReference>
<dbReference type="Gene3D" id="1.10.10.60">
    <property type="entry name" value="Homeodomain-like"/>
    <property type="match status" value="1"/>
</dbReference>
<reference evidence="13 14" key="1">
    <citation type="submission" date="2019-05" db="EMBL/GenBank/DDBJ databases">
        <title>Pseudorhodobacter turbinis sp. nov., isolated from the gut of the Korean turban shell.</title>
        <authorList>
            <person name="Jeong Y.-S."/>
            <person name="Kang W.-R."/>
            <person name="Bae J.-W."/>
        </authorList>
    </citation>
    <scope>NUCLEOTIDE SEQUENCE [LARGE SCALE GENOMIC DNA]</scope>
    <source>
        <strain evidence="13 14">S12M18</strain>
    </source>
</reference>
<dbReference type="EMBL" id="CP039964">
    <property type="protein sequence ID" value="QCO56150.1"/>
    <property type="molecule type" value="Genomic_DNA"/>
</dbReference>
<dbReference type="SUPFAM" id="SSF46689">
    <property type="entry name" value="Homeodomain-like"/>
    <property type="match status" value="1"/>
</dbReference>
<dbReference type="InterPro" id="IPR058031">
    <property type="entry name" value="AAA_lid_NorR"/>
</dbReference>
<dbReference type="InterPro" id="IPR027417">
    <property type="entry name" value="P-loop_NTPase"/>
</dbReference>
<dbReference type="InterPro" id="IPR011006">
    <property type="entry name" value="CheY-like_superfamily"/>
</dbReference>
<dbReference type="InterPro" id="IPR025944">
    <property type="entry name" value="Sigma_54_int_dom_CS"/>
</dbReference>
<evidence type="ECO:0000256" key="4">
    <source>
        <dbReference type="ARBA" id="ARBA00022741"/>
    </source>
</evidence>
<dbReference type="SUPFAM" id="SSF52172">
    <property type="entry name" value="CheY-like"/>
    <property type="match status" value="1"/>
</dbReference>
<dbReference type="FunFam" id="3.40.50.300:FF:000006">
    <property type="entry name" value="DNA-binding transcriptional regulator NtrC"/>
    <property type="match status" value="1"/>
</dbReference>
<keyword evidence="10" id="KW-0597">Phosphoprotein</keyword>
<evidence type="ECO:0000313" key="14">
    <source>
        <dbReference type="Proteomes" id="UP000298631"/>
    </source>
</evidence>
<dbReference type="PROSITE" id="PS00688">
    <property type="entry name" value="SIGMA54_INTERACT_3"/>
    <property type="match status" value="1"/>
</dbReference>
<dbReference type="KEGG" id="pseb:EOK75_10675"/>
<dbReference type="Gene3D" id="3.40.50.300">
    <property type="entry name" value="P-loop containing nucleotide triphosphate hydrolases"/>
    <property type="match status" value="1"/>
</dbReference>
<protein>
    <recommendedName>
        <fullName evidence="3">Nif-specific regulatory protein</fullName>
    </recommendedName>
</protein>
<feature type="domain" description="Response regulatory" evidence="12">
    <location>
        <begin position="14"/>
        <end position="128"/>
    </location>
</feature>
<sequence>MQIEGENDPLKGARILIVDDEPGMRHFLVKTLTPICGTVDEAPNAEMAEQFLSQKQYDVMVLDNIMPGQKGLEWLQTQHDKGGFTDTIMITAYADLQTAIDAMRAGVSDFLVKPFRSNQIMNALRRRLEIARLKRENFLLKRELEAASAGSRRRTLVGKSAIISDVRGILERVAPLSTPILITGASGAGKEVAARHIHSHSGRGTAPFVSIQCGAIPAEMIEFELFGHAKGAFPGAQSGREGLLASASGGTVFLDDVSELTAGAQTALLRVLEDGIIRPIGTSRDVQLDLRFVISTAKSLPQAVQDGLFREDLLFRINVVEVAMPPLKDRGTDLLDLAELFQNEISTTLNLPPLEMPSSVRSAMLRHEWPGNIRELHNFIERALIFGRYPIETLEPTGPDRDIAPLEDIERRAILTALDAFDGNRSEAARRLGISRKTIDRKCAAWGV</sequence>
<keyword evidence="14" id="KW-1185">Reference proteome</keyword>
<dbReference type="OrthoDB" id="9802388at2"/>
<name>A0A4P8EG76_9RHOB</name>
<dbReference type="PROSITE" id="PS50110">
    <property type="entry name" value="RESPONSE_REGULATORY"/>
    <property type="match status" value="1"/>
</dbReference>
<evidence type="ECO:0000256" key="2">
    <source>
        <dbReference type="ARBA" id="ARBA00011135"/>
    </source>
</evidence>
<dbReference type="SMART" id="SM00382">
    <property type="entry name" value="AAA"/>
    <property type="match status" value="1"/>
</dbReference>
<dbReference type="InterPro" id="IPR002078">
    <property type="entry name" value="Sigma_54_int"/>
</dbReference>
<dbReference type="SUPFAM" id="SSF52540">
    <property type="entry name" value="P-loop containing nucleoside triphosphate hydrolases"/>
    <property type="match status" value="1"/>
</dbReference>
<evidence type="ECO:0000256" key="7">
    <source>
        <dbReference type="ARBA" id="ARBA00023015"/>
    </source>
</evidence>
<keyword evidence="4" id="KW-0547">Nucleotide-binding</keyword>
<dbReference type="SMART" id="SM00448">
    <property type="entry name" value="REC"/>
    <property type="match status" value="1"/>
</dbReference>
<keyword evidence="9" id="KW-0804">Transcription</keyword>
<dbReference type="Gene3D" id="1.10.8.60">
    <property type="match status" value="1"/>
</dbReference>
<dbReference type="Pfam" id="PF00158">
    <property type="entry name" value="Sigma54_activat"/>
    <property type="match status" value="1"/>
</dbReference>
<dbReference type="InterPro" id="IPR009057">
    <property type="entry name" value="Homeodomain-like_sf"/>
</dbReference>
<dbReference type="PROSITE" id="PS50045">
    <property type="entry name" value="SIGMA54_INTERACT_4"/>
    <property type="match status" value="1"/>
</dbReference>
<dbReference type="PANTHER" id="PTHR32071:SF91">
    <property type="entry name" value="TUNGSTATE-RESPONSIVE TWO COMPONENT SIGMA54-DEPENDENT SIGNAL TRANSDUCTION SYSTEM RESPONSE REGULATOR FIS FAMILY"/>
    <property type="match status" value="1"/>
</dbReference>
<dbReference type="GO" id="GO:0043565">
    <property type="term" value="F:sequence-specific DNA binding"/>
    <property type="evidence" value="ECO:0007669"/>
    <property type="project" value="InterPro"/>
</dbReference>
<evidence type="ECO:0000256" key="6">
    <source>
        <dbReference type="ARBA" id="ARBA00023012"/>
    </source>
</evidence>
<dbReference type="GO" id="GO:0006355">
    <property type="term" value="P:regulation of DNA-templated transcription"/>
    <property type="evidence" value="ECO:0007669"/>
    <property type="project" value="InterPro"/>
</dbReference>
<gene>
    <name evidence="13" type="ORF">EOK75_10675</name>
</gene>
<accession>A0A4P8EG76</accession>
<keyword evidence="8" id="KW-0010">Activator</keyword>
<dbReference type="Pfam" id="PF02954">
    <property type="entry name" value="HTH_8"/>
    <property type="match status" value="1"/>
</dbReference>
<dbReference type="InterPro" id="IPR002197">
    <property type="entry name" value="HTH_Fis"/>
</dbReference>
<feature type="modified residue" description="4-aspartylphosphate" evidence="10">
    <location>
        <position position="63"/>
    </location>
</feature>
<comment type="subunit">
    <text evidence="2">Interacts with sigma-54.</text>
</comment>